<feature type="repeat" description="WD" evidence="5">
    <location>
        <begin position="135"/>
        <end position="170"/>
    </location>
</feature>
<accession>A0ABD2PXV3</accession>
<feature type="repeat" description="WD" evidence="5">
    <location>
        <begin position="571"/>
        <end position="601"/>
    </location>
</feature>
<reference evidence="8 9" key="1">
    <citation type="submission" date="2024-11" db="EMBL/GenBank/DDBJ databases">
        <title>Adaptive evolution of stress response genes in parasites aligns with host niche diversity.</title>
        <authorList>
            <person name="Hahn C."/>
            <person name="Resl P."/>
        </authorList>
    </citation>
    <scope>NUCLEOTIDE SEQUENCE [LARGE SCALE GENOMIC DNA]</scope>
    <source>
        <strain evidence="8">EGGRZ-B1_66</strain>
        <tissue evidence="8">Body</tissue>
    </source>
</reference>
<dbReference type="PANTHER" id="PTHR19848:SF0">
    <property type="entry name" value="NOTCHLESS PROTEIN HOMOLOG 1"/>
    <property type="match status" value="1"/>
</dbReference>
<dbReference type="PANTHER" id="PTHR19848">
    <property type="entry name" value="WD40 REPEAT PROTEIN"/>
    <property type="match status" value="1"/>
</dbReference>
<dbReference type="InterPro" id="IPR020472">
    <property type="entry name" value="WD40_PAC1"/>
</dbReference>
<keyword evidence="9" id="KW-1185">Reference proteome</keyword>
<feature type="repeat" description="WD" evidence="5">
    <location>
        <begin position="178"/>
        <end position="219"/>
    </location>
</feature>
<dbReference type="PROSITE" id="PS50294">
    <property type="entry name" value="WD_REPEATS_REGION"/>
    <property type="match status" value="5"/>
</dbReference>
<dbReference type="EMBL" id="JBJKFK010001786">
    <property type="protein sequence ID" value="KAL3312241.1"/>
    <property type="molecule type" value="Genomic_DNA"/>
</dbReference>
<evidence type="ECO:0000313" key="8">
    <source>
        <dbReference type="EMBL" id="KAL3312241.1"/>
    </source>
</evidence>
<evidence type="ECO:0000256" key="4">
    <source>
        <dbReference type="ARBA" id="ARBA00023242"/>
    </source>
</evidence>
<dbReference type="Pfam" id="PF08154">
    <property type="entry name" value="NLE"/>
    <property type="match status" value="1"/>
</dbReference>
<dbReference type="PRINTS" id="PR00320">
    <property type="entry name" value="GPROTEINBRPT"/>
</dbReference>
<keyword evidence="3" id="KW-0677">Repeat</keyword>
<evidence type="ECO:0000256" key="5">
    <source>
        <dbReference type="PROSITE-ProRule" id="PRU00221"/>
    </source>
</evidence>
<feature type="region of interest" description="Disordered" evidence="6">
    <location>
        <begin position="586"/>
        <end position="610"/>
    </location>
</feature>
<dbReference type="SMART" id="SM00320">
    <property type="entry name" value="WD40"/>
    <property type="match status" value="8"/>
</dbReference>
<feature type="domain" description="NLE" evidence="7">
    <location>
        <begin position="28"/>
        <end position="87"/>
    </location>
</feature>
<dbReference type="InterPro" id="IPR036322">
    <property type="entry name" value="WD40_repeat_dom_sf"/>
</dbReference>
<protein>
    <recommendedName>
        <fullName evidence="7">NLE domain-containing protein</fullName>
    </recommendedName>
</protein>
<gene>
    <name evidence="8" type="ORF">Ciccas_009170</name>
</gene>
<dbReference type="Proteomes" id="UP001626550">
    <property type="component" value="Unassembled WGS sequence"/>
</dbReference>
<evidence type="ECO:0000259" key="7">
    <source>
        <dbReference type="Pfam" id="PF08154"/>
    </source>
</evidence>
<dbReference type="SUPFAM" id="SSF50978">
    <property type="entry name" value="WD40 repeat-like"/>
    <property type="match status" value="1"/>
</dbReference>
<dbReference type="AlphaFoldDB" id="A0ABD2PXV3"/>
<dbReference type="PROSITE" id="PS50082">
    <property type="entry name" value="WD_REPEATS_2"/>
    <property type="match status" value="6"/>
</dbReference>
<feature type="repeat" description="WD" evidence="5">
    <location>
        <begin position="431"/>
        <end position="472"/>
    </location>
</feature>
<keyword evidence="2 5" id="KW-0853">WD repeat</keyword>
<name>A0ABD2PXV3_9PLAT</name>
<dbReference type="CDD" id="cd00200">
    <property type="entry name" value="WD40"/>
    <property type="match status" value="1"/>
</dbReference>
<dbReference type="InterPro" id="IPR001680">
    <property type="entry name" value="WD40_rpt"/>
</dbReference>
<comment type="subcellular location">
    <subcellularLocation>
        <location evidence="1">Nucleus</location>
        <location evidence="1">Nucleolus</location>
    </subcellularLocation>
</comment>
<dbReference type="InterPro" id="IPR012972">
    <property type="entry name" value="NLE"/>
</dbReference>
<feature type="repeat" description="WD" evidence="5">
    <location>
        <begin position="296"/>
        <end position="336"/>
    </location>
</feature>
<comment type="caution">
    <text evidence="8">The sequence shown here is derived from an EMBL/GenBank/DDBJ whole genome shotgun (WGS) entry which is preliminary data.</text>
</comment>
<evidence type="ECO:0000313" key="9">
    <source>
        <dbReference type="Proteomes" id="UP001626550"/>
    </source>
</evidence>
<organism evidence="8 9">
    <name type="scientific">Cichlidogyrus casuarinus</name>
    <dbReference type="NCBI Taxonomy" id="1844966"/>
    <lineage>
        <taxon>Eukaryota</taxon>
        <taxon>Metazoa</taxon>
        <taxon>Spiralia</taxon>
        <taxon>Lophotrochozoa</taxon>
        <taxon>Platyhelminthes</taxon>
        <taxon>Monogenea</taxon>
        <taxon>Monopisthocotylea</taxon>
        <taxon>Dactylogyridea</taxon>
        <taxon>Ancyrocephalidae</taxon>
        <taxon>Cichlidogyrus</taxon>
    </lineage>
</organism>
<evidence type="ECO:0000256" key="1">
    <source>
        <dbReference type="ARBA" id="ARBA00004604"/>
    </source>
</evidence>
<dbReference type="GO" id="GO:0005730">
    <property type="term" value="C:nucleolus"/>
    <property type="evidence" value="ECO:0007669"/>
    <property type="project" value="UniProtKB-SubCell"/>
</dbReference>
<dbReference type="InterPro" id="IPR015943">
    <property type="entry name" value="WD40/YVTN_repeat-like_dom_sf"/>
</dbReference>
<sequence>MIDSEVLDFVNTLADEPVITSKSEEKHVIVQFVDSEGHNKGDPISLPASTSQNDLENILKSNIEQENPEFTNYEFYVDGIQVLDDLDVAVKQYRAKLFGEDQKKAIESTENIVNLTYQAQALFHVRPVTRCSSSIPGHKGAVLFAQFSPDGKTLATGSGDATVRFYDLNTELPCNLGTDCHSDPVLCICWAPDGLTLASGCQGGKIGIWTLCTRQDVEADQASASSSDSSAPKKMLGEMFLKSTLVKTYTPGKKWIRSIAFRPYHIEPLCRHLAACYQDNTIVIWDTFQGHQVRVLSGHGKPVTAIRWGGSDLIYSASQDQTIRVWNWDTGSMVRSLSLHGHWINCIAVSTDYVLRTGPFDPAKASLVHTNPHVTGNLRTVEAREELRLFAQKLYEKFKGPEGERVAVGSDDNTLSLWRPAESGKPICDRMTGHQGVVNDVKFSPDGRLIASASFDHSVKIWEGRTGKFLATMYGHVSEVYLVAWSADSRLLVSGSKDSTVKLWTMKEVRRWTQDQLVGGQEAKLLANGTKFKRLPLEPIVTADNAVPKKKQRPSTGRGPFQGKRHLLHDLPGHADAVFALDWSPDGQRVVSGSKDRMVKMSVSPDPSRQ</sequence>
<proteinExistence type="predicted"/>
<dbReference type="Gene3D" id="2.130.10.10">
    <property type="entry name" value="YVTN repeat-like/Quinoprotein amine dehydrogenase"/>
    <property type="match status" value="2"/>
</dbReference>
<keyword evidence="4" id="KW-0539">Nucleus</keyword>
<dbReference type="Pfam" id="PF00400">
    <property type="entry name" value="WD40"/>
    <property type="match status" value="7"/>
</dbReference>
<evidence type="ECO:0000256" key="3">
    <source>
        <dbReference type="ARBA" id="ARBA00022737"/>
    </source>
</evidence>
<feature type="repeat" description="WD" evidence="5">
    <location>
        <begin position="473"/>
        <end position="507"/>
    </location>
</feature>
<feature type="region of interest" description="Disordered" evidence="6">
    <location>
        <begin position="544"/>
        <end position="567"/>
    </location>
</feature>
<evidence type="ECO:0000256" key="2">
    <source>
        <dbReference type="ARBA" id="ARBA00022574"/>
    </source>
</evidence>
<evidence type="ECO:0000256" key="6">
    <source>
        <dbReference type="SAM" id="MobiDB-lite"/>
    </source>
</evidence>